<sequence length="367" mass="42304">MLKNRYYVGVVTFEGIEYPGNHEALINEDLYHRVQAVRASRIQSQEKPRVRTHYLKGSIFCGRCGEPYSFAVSRNGQGNLYSYFYCLGRQSLKNGCDQRAIPIELAEDLIEAHWETVTLTEKKCDEIRQVIWDYVETMLPLFHGKTEEAQRRLAQLDNQSQKVLQAHYADAISVEVLKEEQANIALAKATAQNILERYTADEARIKQQLTYWVGLMHQAFRHYRAGNSAVRRQLNQGVFDKIWLDDDEVVGFDYTPAFRRMLADTLPADLAAEQAREQKRLVRTRDLWLVPDSESVLTEEDLAIPKDLPRRDRRHTVRAPLSAYLRQERPRGQLSWERKNPGPFQDRGSNHHFLVAGAGFEPATSGL</sequence>
<evidence type="ECO:0000256" key="2">
    <source>
        <dbReference type="ARBA" id="ARBA00023172"/>
    </source>
</evidence>
<accession>A0A4R0J0K3</accession>
<dbReference type="InterPro" id="IPR050639">
    <property type="entry name" value="SSR_resolvase"/>
</dbReference>
<comment type="caution">
    <text evidence="5">The sequence shown here is derived from an EMBL/GenBank/DDBJ whole genome shotgun (WGS) entry which is preliminary data.</text>
</comment>
<dbReference type="Pfam" id="PF13408">
    <property type="entry name" value="Zn_ribbon_recom"/>
    <property type="match status" value="1"/>
</dbReference>
<keyword evidence="6" id="KW-1185">Reference proteome</keyword>
<dbReference type="OrthoDB" id="3217513at2"/>
<keyword evidence="3" id="KW-0175">Coiled coil</keyword>
<keyword evidence="1" id="KW-0238">DNA-binding</keyword>
<dbReference type="GO" id="GO:0003677">
    <property type="term" value="F:DNA binding"/>
    <property type="evidence" value="ECO:0007669"/>
    <property type="project" value="UniProtKB-KW"/>
</dbReference>
<protein>
    <recommendedName>
        <fullName evidence="4">Recombinase zinc beta ribbon domain-containing protein</fullName>
    </recommendedName>
</protein>
<dbReference type="InterPro" id="IPR025827">
    <property type="entry name" value="Zn_ribbon_recom_dom"/>
</dbReference>
<organism evidence="5 6">
    <name type="scientific">Kribbella sindirgiensis</name>
    <dbReference type="NCBI Taxonomy" id="1124744"/>
    <lineage>
        <taxon>Bacteria</taxon>
        <taxon>Bacillati</taxon>
        <taxon>Actinomycetota</taxon>
        <taxon>Actinomycetes</taxon>
        <taxon>Propionibacteriales</taxon>
        <taxon>Kribbellaceae</taxon>
        <taxon>Kribbella</taxon>
    </lineage>
</organism>
<dbReference type="InterPro" id="IPR038109">
    <property type="entry name" value="DNA_bind_recomb_sf"/>
</dbReference>
<gene>
    <name evidence="5" type="ORF">E0H50_05505</name>
</gene>
<name>A0A4R0J0K3_9ACTN</name>
<evidence type="ECO:0000313" key="5">
    <source>
        <dbReference type="EMBL" id="TCC39933.1"/>
    </source>
</evidence>
<dbReference type="EMBL" id="SJKA01000002">
    <property type="protein sequence ID" value="TCC39933.1"/>
    <property type="molecule type" value="Genomic_DNA"/>
</dbReference>
<dbReference type="PANTHER" id="PTHR30461:SF2">
    <property type="entry name" value="SERINE RECOMBINASE PINE-RELATED"/>
    <property type="match status" value="1"/>
</dbReference>
<evidence type="ECO:0000256" key="1">
    <source>
        <dbReference type="ARBA" id="ARBA00023125"/>
    </source>
</evidence>
<reference evidence="5 6" key="1">
    <citation type="submission" date="2019-02" db="EMBL/GenBank/DDBJ databases">
        <title>Kribbella capetownensis sp. nov. and Kribbella speibonae sp. nov., isolated from soil.</title>
        <authorList>
            <person name="Curtis S.M."/>
            <person name="Norton I."/>
            <person name="Everest G.J."/>
            <person name="Meyers P.R."/>
        </authorList>
    </citation>
    <scope>NUCLEOTIDE SEQUENCE [LARGE SCALE GENOMIC DNA]</scope>
    <source>
        <strain evidence="5 6">DSM 27082</strain>
    </source>
</reference>
<evidence type="ECO:0000259" key="4">
    <source>
        <dbReference type="Pfam" id="PF13408"/>
    </source>
</evidence>
<feature type="domain" description="Recombinase zinc beta ribbon" evidence="4">
    <location>
        <begin position="55"/>
        <end position="114"/>
    </location>
</feature>
<evidence type="ECO:0000256" key="3">
    <source>
        <dbReference type="SAM" id="Coils"/>
    </source>
</evidence>
<dbReference type="AlphaFoldDB" id="A0A4R0J0K3"/>
<keyword evidence="2" id="KW-0233">DNA recombination</keyword>
<dbReference type="Gene3D" id="3.90.1750.20">
    <property type="entry name" value="Putative Large Serine Recombinase, Chain B, Domain 2"/>
    <property type="match status" value="1"/>
</dbReference>
<dbReference type="PANTHER" id="PTHR30461">
    <property type="entry name" value="DNA-INVERTASE FROM LAMBDOID PROPHAGE"/>
    <property type="match status" value="1"/>
</dbReference>
<dbReference type="GO" id="GO:0000150">
    <property type="term" value="F:DNA strand exchange activity"/>
    <property type="evidence" value="ECO:0007669"/>
    <property type="project" value="TreeGrafter"/>
</dbReference>
<proteinExistence type="predicted"/>
<feature type="coiled-coil region" evidence="3">
    <location>
        <begin position="146"/>
        <end position="197"/>
    </location>
</feature>
<dbReference type="Proteomes" id="UP000292695">
    <property type="component" value="Unassembled WGS sequence"/>
</dbReference>
<evidence type="ECO:0000313" key="6">
    <source>
        <dbReference type="Proteomes" id="UP000292695"/>
    </source>
</evidence>